<reference evidence="3 4" key="1">
    <citation type="submission" date="2019-11" db="EMBL/GenBank/DDBJ databases">
        <title>Using colonization assays and comparative genomics to discover symbiosis behaviors and factors in Vibrio fischeri.</title>
        <authorList>
            <person name="Bongrand C."/>
            <person name="Moriano-Gutierrez S."/>
            <person name="Arevalo P."/>
            <person name="Mcfall-Ngai M."/>
            <person name="Visick K."/>
            <person name="Polz M.F."/>
            <person name="Ruby E.G."/>
        </authorList>
    </citation>
    <scope>NUCLEOTIDE SEQUENCE [LARGE SCALE GENOMIC DNA]</scope>
    <source>
        <strain evidence="4">emors.3.2</strain>
    </source>
</reference>
<accession>A0A6N3YWV5</accession>
<dbReference type="PANTHER" id="PTHR32114">
    <property type="entry name" value="ABC TRANSPORTER ABCH.3"/>
    <property type="match status" value="1"/>
</dbReference>
<dbReference type="InterPro" id="IPR038729">
    <property type="entry name" value="Rad50/SbcC_AAA"/>
</dbReference>
<dbReference type="AlphaFoldDB" id="A0A6N3YWV5"/>
<dbReference type="Proteomes" id="UP000435323">
    <property type="component" value="Unassembled WGS sequence"/>
</dbReference>
<dbReference type="EMBL" id="WOBO01000008">
    <property type="protein sequence ID" value="MUK45609.1"/>
    <property type="molecule type" value="Genomic_DNA"/>
</dbReference>
<comment type="caution">
    <text evidence="3">The sequence shown here is derived from an EMBL/GenBank/DDBJ whole genome shotgun (WGS) entry which is preliminary data.</text>
</comment>
<organism evidence="3 4">
    <name type="scientific">Aliivibrio fischeri</name>
    <name type="common">Vibrio fischeri</name>
    <dbReference type="NCBI Taxonomy" id="668"/>
    <lineage>
        <taxon>Bacteria</taxon>
        <taxon>Pseudomonadati</taxon>
        <taxon>Pseudomonadota</taxon>
        <taxon>Gammaproteobacteria</taxon>
        <taxon>Vibrionales</taxon>
        <taxon>Vibrionaceae</taxon>
        <taxon>Aliivibrio</taxon>
    </lineage>
</organism>
<proteinExistence type="predicted"/>
<evidence type="ECO:0000259" key="2">
    <source>
        <dbReference type="Pfam" id="PF13476"/>
    </source>
</evidence>
<evidence type="ECO:0000256" key="1">
    <source>
        <dbReference type="SAM" id="Coils"/>
    </source>
</evidence>
<dbReference type="PANTHER" id="PTHR32114:SF2">
    <property type="entry name" value="ABC TRANSPORTER ABCH.3"/>
    <property type="match status" value="1"/>
</dbReference>
<dbReference type="SUPFAM" id="SSF52540">
    <property type="entry name" value="P-loop containing nucleoside triphosphate hydrolases"/>
    <property type="match status" value="1"/>
</dbReference>
<dbReference type="RefSeq" id="WP_155657811.1">
    <property type="nucleotide sequence ID" value="NZ_WOBE01000023.1"/>
</dbReference>
<dbReference type="InterPro" id="IPR027417">
    <property type="entry name" value="P-loop_NTPase"/>
</dbReference>
<dbReference type="Pfam" id="PF13476">
    <property type="entry name" value="AAA_23"/>
    <property type="match status" value="1"/>
</dbReference>
<evidence type="ECO:0000313" key="4">
    <source>
        <dbReference type="Proteomes" id="UP000435323"/>
    </source>
</evidence>
<protein>
    <submittedName>
        <fullName evidence="3">AAA family ATPase</fullName>
    </submittedName>
</protein>
<name>A0A6N3YWV5_ALIFS</name>
<gene>
    <name evidence="3" type="ORF">GNP77_09470</name>
</gene>
<feature type="coiled-coil region" evidence="1">
    <location>
        <begin position="400"/>
        <end position="478"/>
    </location>
</feature>
<feature type="coiled-coil region" evidence="1">
    <location>
        <begin position="230"/>
        <end position="297"/>
    </location>
</feature>
<feature type="domain" description="Rad50/SbcC-type AAA" evidence="2">
    <location>
        <begin position="25"/>
        <end position="288"/>
    </location>
</feature>
<evidence type="ECO:0000313" key="3">
    <source>
        <dbReference type="EMBL" id="MUK45609.1"/>
    </source>
</evidence>
<dbReference type="Gene3D" id="3.40.50.300">
    <property type="entry name" value="P-loop containing nucleotide triphosphate hydrolases"/>
    <property type="match status" value="1"/>
</dbReference>
<keyword evidence="1" id="KW-0175">Coiled coil</keyword>
<sequence length="629" mass="71965">MSLSKLFINRLVVHGSGKIVYDQKFHLGVNIIRGKNGTGKSTIMDLLNYGLGAEITEWTEHQIQCNWVALEVTVNGHIVTLKRDITPTGQEKVLFFDGEMTSALKDHERWTRYGMRRSGDTHSFSQHMFELLNMPRHQTDDSKNLTMHQILRLIYVDQLSAPQKLLKEDTKFDNLTIRRAIGEYLLGIDTLDAYNLRQGLIEANREFEKFNAELNSIYRMFGHKENLVNLSSLNNDIEAVKQNIIDLENKRLEIKSTPSAEVSIDTSKRIRELVSKIEELSNKLSKYSDNRLETQVELNETTLFLRSLEQRKSALGESQITYNSLGTITFKYCPSCLEPLESAGSDNCGLCKSPKHNSEKDFAYSQLLNELNFQISESKKLVKSFEDDLLTIDSQTPLIKQELNAQKSELKEINSSTDEKEAELLKISTEIGFKQSQVISLEEKREQVSNVDNLQRKKVLAQNKINELQEKLDAISARQEQRYVSVYENIESKAKELLKADGGYEGAFDDPDDIVFDFSKDKMYVNGRNKFSASSMVVLKNSIRFSIFSQSADDSYSRFPNLILMDNIEDKGMVVERSQNFQRQMVEVCNTIKNDFQLIYTTSMIASELEGTTMCVGPFYEKGSHTLKF</sequence>